<protein>
    <recommendedName>
        <fullName evidence="3">CsbD family protein</fullName>
    </recommendedName>
</protein>
<organism evidence="1 2">
    <name type="scientific">Zhihengliuella alba</name>
    <dbReference type="NCBI Taxonomy" id="547018"/>
    <lineage>
        <taxon>Bacteria</taxon>
        <taxon>Bacillati</taxon>
        <taxon>Actinomycetota</taxon>
        <taxon>Actinomycetes</taxon>
        <taxon>Micrococcales</taxon>
        <taxon>Micrococcaceae</taxon>
        <taxon>Zhihengliuella</taxon>
    </lineage>
</organism>
<accession>A0ABP7D3R6</accession>
<sequence>MDDPTRGDLKGLVTDTAGEVKKVRGGFKQFRRAVVRHVKWWIPRELGAGSGPRFRSLGRTWVGLPGPPLGGLLG</sequence>
<dbReference type="EMBL" id="BAABCJ010000001">
    <property type="protein sequence ID" value="GAA3699058.1"/>
    <property type="molecule type" value="Genomic_DNA"/>
</dbReference>
<evidence type="ECO:0008006" key="3">
    <source>
        <dbReference type="Google" id="ProtNLM"/>
    </source>
</evidence>
<evidence type="ECO:0000313" key="1">
    <source>
        <dbReference type="EMBL" id="GAA3699058.1"/>
    </source>
</evidence>
<evidence type="ECO:0000313" key="2">
    <source>
        <dbReference type="Proteomes" id="UP001501536"/>
    </source>
</evidence>
<keyword evidence="2" id="KW-1185">Reference proteome</keyword>
<gene>
    <name evidence="1" type="ORF">GCM10022377_10080</name>
</gene>
<name>A0ABP7D3R6_9MICC</name>
<reference evidence="2" key="1">
    <citation type="journal article" date="2019" name="Int. J. Syst. Evol. Microbiol.">
        <title>The Global Catalogue of Microorganisms (GCM) 10K type strain sequencing project: providing services to taxonomists for standard genome sequencing and annotation.</title>
        <authorList>
            <consortium name="The Broad Institute Genomics Platform"/>
            <consortium name="The Broad Institute Genome Sequencing Center for Infectious Disease"/>
            <person name="Wu L."/>
            <person name="Ma J."/>
        </authorList>
    </citation>
    <scope>NUCLEOTIDE SEQUENCE [LARGE SCALE GENOMIC DNA]</scope>
    <source>
        <strain evidence="2">JCM 16961</strain>
    </source>
</reference>
<proteinExistence type="predicted"/>
<dbReference type="Proteomes" id="UP001501536">
    <property type="component" value="Unassembled WGS sequence"/>
</dbReference>
<comment type="caution">
    <text evidence="1">The sequence shown here is derived from an EMBL/GenBank/DDBJ whole genome shotgun (WGS) entry which is preliminary data.</text>
</comment>